<accession>A0A9W6XUV6</accession>
<feature type="region of interest" description="Disordered" evidence="1">
    <location>
        <begin position="53"/>
        <end position="126"/>
    </location>
</feature>
<dbReference type="AlphaFoldDB" id="A0A9W6XUV6"/>
<feature type="compositionally biased region" description="Basic and acidic residues" evidence="1">
    <location>
        <begin position="98"/>
        <end position="107"/>
    </location>
</feature>
<sequence length="172" mass="18426">MASGEQSGAPCSAPAGPPGPFTRLLAGHQCDYEEKREECESHHTPRAALEIEEVFNSQERGSADVGSNQAQQNGSATQAAIVSAEERPDPSSNLGLRPEADQSEDPKGATNKRQPKSRVVKQPRKRQRNLALALECIAVPNDNSTAASEEVQLNFEDAPAATYFSGPLQNDD</sequence>
<dbReference type="Proteomes" id="UP001165121">
    <property type="component" value="Unassembled WGS sequence"/>
</dbReference>
<evidence type="ECO:0000313" key="2">
    <source>
        <dbReference type="EMBL" id="GMF45769.1"/>
    </source>
</evidence>
<evidence type="ECO:0000313" key="3">
    <source>
        <dbReference type="Proteomes" id="UP001165121"/>
    </source>
</evidence>
<gene>
    <name evidence="2" type="ORF">Pfra01_001654800</name>
</gene>
<proteinExistence type="predicted"/>
<evidence type="ECO:0000256" key="1">
    <source>
        <dbReference type="SAM" id="MobiDB-lite"/>
    </source>
</evidence>
<dbReference type="EMBL" id="BSXT01001882">
    <property type="protein sequence ID" value="GMF45769.1"/>
    <property type="molecule type" value="Genomic_DNA"/>
</dbReference>
<feature type="compositionally biased region" description="Polar residues" evidence="1">
    <location>
        <begin position="55"/>
        <end position="80"/>
    </location>
</feature>
<organism evidence="2 3">
    <name type="scientific">Phytophthora fragariaefolia</name>
    <dbReference type="NCBI Taxonomy" id="1490495"/>
    <lineage>
        <taxon>Eukaryota</taxon>
        <taxon>Sar</taxon>
        <taxon>Stramenopiles</taxon>
        <taxon>Oomycota</taxon>
        <taxon>Peronosporomycetes</taxon>
        <taxon>Peronosporales</taxon>
        <taxon>Peronosporaceae</taxon>
        <taxon>Phytophthora</taxon>
    </lineage>
</organism>
<protein>
    <submittedName>
        <fullName evidence="2">Unnamed protein product</fullName>
    </submittedName>
</protein>
<comment type="caution">
    <text evidence="2">The sequence shown here is derived from an EMBL/GenBank/DDBJ whole genome shotgun (WGS) entry which is preliminary data.</text>
</comment>
<feature type="compositionally biased region" description="Basic residues" evidence="1">
    <location>
        <begin position="113"/>
        <end position="126"/>
    </location>
</feature>
<keyword evidence="3" id="KW-1185">Reference proteome</keyword>
<reference evidence="2" key="1">
    <citation type="submission" date="2023-04" db="EMBL/GenBank/DDBJ databases">
        <title>Phytophthora fragariaefolia NBRC 109709.</title>
        <authorList>
            <person name="Ichikawa N."/>
            <person name="Sato H."/>
            <person name="Tonouchi N."/>
        </authorList>
    </citation>
    <scope>NUCLEOTIDE SEQUENCE</scope>
    <source>
        <strain evidence="2">NBRC 109709</strain>
    </source>
</reference>
<feature type="region of interest" description="Disordered" evidence="1">
    <location>
        <begin position="1"/>
        <end position="25"/>
    </location>
</feature>
<name>A0A9W6XUV6_9STRA</name>